<dbReference type="AlphaFoldDB" id="A0A1G1YGJ9"/>
<dbReference type="Proteomes" id="UP000177376">
    <property type="component" value="Unassembled WGS sequence"/>
</dbReference>
<evidence type="ECO:0000259" key="1">
    <source>
        <dbReference type="Pfam" id="PF02875"/>
    </source>
</evidence>
<accession>A0A1G1YGJ9</accession>
<evidence type="ECO:0000313" key="3">
    <source>
        <dbReference type="Proteomes" id="UP000177376"/>
    </source>
</evidence>
<dbReference type="PANTHER" id="PTHR23135">
    <property type="entry name" value="MUR LIGASE FAMILY MEMBER"/>
    <property type="match status" value="1"/>
</dbReference>
<dbReference type="InterPro" id="IPR004101">
    <property type="entry name" value="Mur_ligase_C"/>
</dbReference>
<dbReference type="EMBL" id="MHIM01000037">
    <property type="protein sequence ID" value="OGY51419.1"/>
    <property type="molecule type" value="Genomic_DNA"/>
</dbReference>
<dbReference type="InterPro" id="IPR036615">
    <property type="entry name" value="Mur_ligase_C_dom_sf"/>
</dbReference>
<feature type="domain" description="Mur ligase C-terminal" evidence="1">
    <location>
        <begin position="1"/>
        <end position="135"/>
    </location>
</feature>
<reference evidence="2 3" key="1">
    <citation type="journal article" date="2016" name="Nat. Commun.">
        <title>Thousands of microbial genomes shed light on interconnected biogeochemical processes in an aquifer system.</title>
        <authorList>
            <person name="Anantharaman K."/>
            <person name="Brown C.T."/>
            <person name="Hug L.A."/>
            <person name="Sharon I."/>
            <person name="Castelle C.J."/>
            <person name="Probst A.J."/>
            <person name="Thomas B.C."/>
            <person name="Singh A."/>
            <person name="Wilkins M.J."/>
            <person name="Karaoz U."/>
            <person name="Brodie E.L."/>
            <person name="Williams K.H."/>
            <person name="Hubbard S.S."/>
            <person name="Banfield J.F."/>
        </authorList>
    </citation>
    <scope>NUCLEOTIDE SEQUENCE [LARGE SCALE GENOMIC DNA]</scope>
</reference>
<dbReference type="Gene3D" id="3.90.190.20">
    <property type="entry name" value="Mur ligase, C-terminal domain"/>
    <property type="match status" value="1"/>
</dbReference>
<evidence type="ECO:0000313" key="2">
    <source>
        <dbReference type="EMBL" id="OGY51419.1"/>
    </source>
</evidence>
<dbReference type="SUPFAM" id="SSF53244">
    <property type="entry name" value="MurD-like peptide ligases, peptide-binding domain"/>
    <property type="match status" value="1"/>
</dbReference>
<protein>
    <recommendedName>
        <fullName evidence="1">Mur ligase C-terminal domain-containing protein</fullName>
    </recommendedName>
</protein>
<sequence>MEFINEGQNFKVLVDYAPEPESLRQLYDNLRNHNLVGYDNKIIHVLGSCGGGRDRARRPILGRLAAAKADYVVITNEDPYDDDPQEIINEVAVGAEDGGKEINKNLFKILDRRAAIEKAVSLAAAGDLVLLTGKGCEQAMVVKNGRKIPWDERQVVREILKK</sequence>
<dbReference type="PANTHER" id="PTHR23135:SF4">
    <property type="entry name" value="UDP-N-ACETYLMURAMOYL-L-ALANYL-D-GLUTAMATE--2,6-DIAMINOPIMELATE LIGASE MURE HOMOLOG, CHLOROPLASTIC"/>
    <property type="match status" value="1"/>
</dbReference>
<gene>
    <name evidence="2" type="ORF">A3A02_03540</name>
</gene>
<organism evidence="2 3">
    <name type="scientific">Candidatus Buchananbacteria bacterium RIFCSPLOWO2_01_FULL_39_33</name>
    <dbReference type="NCBI Taxonomy" id="1797543"/>
    <lineage>
        <taxon>Bacteria</taxon>
        <taxon>Candidatus Buchananiibacteriota</taxon>
    </lineage>
</organism>
<dbReference type="GO" id="GO:0016881">
    <property type="term" value="F:acid-amino acid ligase activity"/>
    <property type="evidence" value="ECO:0007669"/>
    <property type="project" value="InterPro"/>
</dbReference>
<proteinExistence type="predicted"/>
<name>A0A1G1YGJ9_9BACT</name>
<dbReference type="Pfam" id="PF02875">
    <property type="entry name" value="Mur_ligase_C"/>
    <property type="match status" value="1"/>
</dbReference>
<comment type="caution">
    <text evidence="2">The sequence shown here is derived from an EMBL/GenBank/DDBJ whole genome shotgun (WGS) entry which is preliminary data.</text>
</comment>